<evidence type="ECO:0000313" key="4">
    <source>
        <dbReference type="Proteomes" id="UP000667349"/>
    </source>
</evidence>
<sequence>MDLKAVVVSGEAPESDDDASNIVTCIVYKFYYMQGLGFPTMRTPSTYCGTIISGEAPESDDDLTSLSSISGAVDAMACPPYTDFKIPRSKKSSIKYNSLLHKKLYECNETLDRDILQMTEGAITTSVQELSAVNRQLLRSELVLQEAVCQLRNASGRVKDASDALHQLIDDNFLHSVKI</sequence>
<protein>
    <recommendedName>
        <fullName evidence="2">Biogenesis of lysosome-related organelles complex 1 subunit 3</fullName>
    </recommendedName>
</protein>
<evidence type="ECO:0000256" key="1">
    <source>
        <dbReference type="ARBA" id="ARBA00008942"/>
    </source>
</evidence>
<keyword evidence="4" id="KW-1185">Reference proteome</keyword>
<comment type="caution">
    <text evidence="3">The sequence shown here is derived from an EMBL/GenBank/DDBJ whole genome shotgun (WGS) entry which is preliminary data.</text>
</comment>
<feature type="non-terminal residue" evidence="3">
    <location>
        <position position="179"/>
    </location>
</feature>
<reference evidence="3" key="1">
    <citation type="submission" date="2020-02" db="EMBL/GenBank/DDBJ databases">
        <title>Relaxed selection underlies rapid genomic changes in the transitions from sociality to social parasitism in ants.</title>
        <authorList>
            <person name="Bi X."/>
        </authorList>
    </citation>
    <scope>NUCLEOTIDE SEQUENCE</scope>
    <source>
        <strain evidence="3">BGI-DK2013a</strain>
        <tissue evidence="3">Whole body</tissue>
    </source>
</reference>
<comment type="similarity">
    <text evidence="1">Belongs to the BLOC1S3 family.</text>
</comment>
<gene>
    <name evidence="3" type="primary">Blos3</name>
    <name evidence="3" type="ORF">G6Z75_0012361</name>
</gene>
<proteinExistence type="inferred from homology"/>
<name>A0A836EP84_9HYME</name>
<dbReference type="PANTHER" id="PTHR31974">
    <property type="entry name" value="BIOGENESIS OF LYSOSOME-RELATED ORGANELLES COMPLEX 1 SUBUNIT 3"/>
    <property type="match status" value="1"/>
</dbReference>
<dbReference type="Proteomes" id="UP000667349">
    <property type="component" value="Unassembled WGS sequence"/>
</dbReference>
<organism evidence="3 4">
    <name type="scientific">Acromyrmex insinuator</name>
    <dbReference type="NCBI Taxonomy" id="230686"/>
    <lineage>
        <taxon>Eukaryota</taxon>
        <taxon>Metazoa</taxon>
        <taxon>Ecdysozoa</taxon>
        <taxon>Arthropoda</taxon>
        <taxon>Hexapoda</taxon>
        <taxon>Insecta</taxon>
        <taxon>Pterygota</taxon>
        <taxon>Neoptera</taxon>
        <taxon>Endopterygota</taxon>
        <taxon>Hymenoptera</taxon>
        <taxon>Apocrita</taxon>
        <taxon>Aculeata</taxon>
        <taxon>Formicoidea</taxon>
        <taxon>Formicidae</taxon>
        <taxon>Myrmicinae</taxon>
        <taxon>Acromyrmex</taxon>
    </lineage>
</organism>
<evidence type="ECO:0000313" key="3">
    <source>
        <dbReference type="EMBL" id="KAG5309462.1"/>
    </source>
</evidence>
<dbReference type="PANTHER" id="PTHR31974:SF2">
    <property type="entry name" value="BIOGENESIS OF LYSOSOME-RELATED ORGANELLES COMPLEX 1 SUBUNIT 3"/>
    <property type="match status" value="1"/>
</dbReference>
<evidence type="ECO:0000256" key="2">
    <source>
        <dbReference type="ARBA" id="ARBA00019581"/>
    </source>
</evidence>
<dbReference type="AlphaFoldDB" id="A0A836EP84"/>
<dbReference type="Pfam" id="PF15753">
    <property type="entry name" value="BLOC1S3"/>
    <property type="match status" value="1"/>
</dbReference>
<dbReference type="InterPro" id="IPR017245">
    <property type="entry name" value="BLOC-1_complex_su-3"/>
</dbReference>
<dbReference type="EMBL" id="JAANHZ010000587">
    <property type="protein sequence ID" value="KAG5309462.1"/>
    <property type="molecule type" value="Genomic_DNA"/>
</dbReference>
<dbReference type="GO" id="GO:0031083">
    <property type="term" value="C:BLOC-1 complex"/>
    <property type="evidence" value="ECO:0007669"/>
    <property type="project" value="TreeGrafter"/>
</dbReference>
<accession>A0A836EP84</accession>
<feature type="non-terminal residue" evidence="3">
    <location>
        <position position="1"/>
    </location>
</feature>